<evidence type="ECO:0000313" key="3">
    <source>
        <dbReference type="Proteomes" id="UP000192596"/>
    </source>
</evidence>
<dbReference type="AlphaFoldDB" id="A0A1V8T8H2"/>
<name>A0A1V8T8H2_9PEZI</name>
<proteinExistence type="predicted"/>
<protein>
    <submittedName>
        <fullName evidence="2">Uncharacterized protein</fullName>
    </submittedName>
</protein>
<keyword evidence="3" id="KW-1185">Reference proteome</keyword>
<sequence>MTFWVFTSGRGDDVRSYASRARQLRFEVEGLREQRTERELTLRDQADNTARLSGEVERVKAERDRVTVLLGEFQGYGLQAAGQQPPSPAEMEADGRETEPDDAYMSPGGRATSR</sequence>
<dbReference type="EMBL" id="NAJO01000014">
    <property type="protein sequence ID" value="OQO07528.1"/>
    <property type="molecule type" value="Genomic_DNA"/>
</dbReference>
<dbReference type="InParanoid" id="A0A1V8T8H2"/>
<feature type="region of interest" description="Disordered" evidence="1">
    <location>
        <begin position="78"/>
        <end position="114"/>
    </location>
</feature>
<comment type="caution">
    <text evidence="2">The sequence shown here is derived from an EMBL/GenBank/DDBJ whole genome shotgun (WGS) entry which is preliminary data.</text>
</comment>
<evidence type="ECO:0000313" key="2">
    <source>
        <dbReference type="EMBL" id="OQO07528.1"/>
    </source>
</evidence>
<reference evidence="3" key="1">
    <citation type="submission" date="2017-03" db="EMBL/GenBank/DDBJ databases">
        <title>Genomes of endolithic fungi from Antarctica.</title>
        <authorList>
            <person name="Coleine C."/>
            <person name="Masonjones S."/>
            <person name="Stajich J.E."/>
        </authorList>
    </citation>
    <scope>NUCLEOTIDE SEQUENCE [LARGE SCALE GENOMIC DNA]</scope>
    <source>
        <strain evidence="3">CCFEE 5527</strain>
    </source>
</reference>
<organism evidence="2 3">
    <name type="scientific">Cryoendolithus antarcticus</name>
    <dbReference type="NCBI Taxonomy" id="1507870"/>
    <lineage>
        <taxon>Eukaryota</taxon>
        <taxon>Fungi</taxon>
        <taxon>Dikarya</taxon>
        <taxon>Ascomycota</taxon>
        <taxon>Pezizomycotina</taxon>
        <taxon>Dothideomycetes</taxon>
        <taxon>Dothideomycetidae</taxon>
        <taxon>Cladosporiales</taxon>
        <taxon>Cladosporiaceae</taxon>
        <taxon>Cryoendolithus</taxon>
    </lineage>
</organism>
<evidence type="ECO:0000256" key="1">
    <source>
        <dbReference type="SAM" id="MobiDB-lite"/>
    </source>
</evidence>
<gene>
    <name evidence="2" type="ORF">B0A48_07225</name>
</gene>
<accession>A0A1V8T8H2</accession>
<dbReference type="Proteomes" id="UP000192596">
    <property type="component" value="Unassembled WGS sequence"/>
</dbReference>